<dbReference type="Gene3D" id="2.160.20.120">
    <property type="match status" value="1"/>
</dbReference>
<proteinExistence type="predicted"/>
<protein>
    <submittedName>
        <fullName evidence="2">DUF2807 domain-containing protein</fullName>
    </submittedName>
</protein>
<feature type="domain" description="Putative auto-transporter adhesin head GIN" evidence="1">
    <location>
        <begin position="55"/>
        <end position="242"/>
    </location>
</feature>
<dbReference type="Pfam" id="PF10988">
    <property type="entry name" value="DUF2807"/>
    <property type="match status" value="1"/>
</dbReference>
<organism evidence="2 3">
    <name type="scientific">Parasphingorhabdus cellanae</name>
    <dbReference type="NCBI Taxonomy" id="2806553"/>
    <lineage>
        <taxon>Bacteria</taxon>
        <taxon>Pseudomonadati</taxon>
        <taxon>Pseudomonadota</taxon>
        <taxon>Alphaproteobacteria</taxon>
        <taxon>Sphingomonadales</taxon>
        <taxon>Sphingomonadaceae</taxon>
        <taxon>Parasphingorhabdus</taxon>
    </lineage>
</organism>
<dbReference type="Proteomes" id="UP000663923">
    <property type="component" value="Chromosome"/>
</dbReference>
<keyword evidence="3" id="KW-1185">Reference proteome</keyword>
<evidence type="ECO:0000313" key="2">
    <source>
        <dbReference type="EMBL" id="QTD55006.1"/>
    </source>
</evidence>
<evidence type="ECO:0000313" key="3">
    <source>
        <dbReference type="Proteomes" id="UP000663923"/>
    </source>
</evidence>
<reference evidence="2 3" key="1">
    <citation type="submission" date="2021-03" db="EMBL/GenBank/DDBJ databases">
        <title>Complete genome of Parasphingorhabdus_sp.JHSY0214.</title>
        <authorList>
            <person name="Yoo J.H."/>
            <person name="Bae J.W."/>
        </authorList>
    </citation>
    <scope>NUCLEOTIDE SEQUENCE [LARGE SCALE GENOMIC DNA]</scope>
    <source>
        <strain evidence="2 3">JHSY0214</strain>
    </source>
</reference>
<dbReference type="InterPro" id="IPR021255">
    <property type="entry name" value="DUF2807"/>
</dbReference>
<evidence type="ECO:0000259" key="1">
    <source>
        <dbReference type="Pfam" id="PF10988"/>
    </source>
</evidence>
<dbReference type="EMBL" id="CP071794">
    <property type="protein sequence ID" value="QTD55006.1"/>
    <property type="molecule type" value="Genomic_DNA"/>
</dbReference>
<accession>A0ABX7T0E3</accession>
<dbReference type="RefSeq" id="WP_207986833.1">
    <property type="nucleotide sequence ID" value="NZ_CP071794.1"/>
</dbReference>
<sequence>MPPKRPDGWGGWNLEKHDHYEKRPMKYLFIILSLAVVAIISPADAAERKFSISSFEEVRVSGSVNVIISTDRGVSASAEAANREILDRVSLRKSGNQLIVLVSPKTSGRDTHFSADETVTVTLSSYIVKSIIHSGSGTVSLDKLGGRDPKARLTGFGVLTINDVEADTLTVAMNGGGEIVIAGQAKKGRINLLGSSIFDGSQLTLETLELAQRGPASSHVFVEKEANIANSGTGQIQIDGRPNCSVKSAGSAQIICDPER</sequence>
<name>A0ABX7T0E3_9SPHN</name>
<gene>
    <name evidence="2" type="ORF">J4G78_12285</name>
</gene>